<evidence type="ECO:0000313" key="3">
    <source>
        <dbReference type="Proteomes" id="UP001597212"/>
    </source>
</evidence>
<gene>
    <name evidence="2" type="ORF">ACFQ5K_08585</name>
</gene>
<dbReference type="SMART" id="SM00530">
    <property type="entry name" value="HTH_XRE"/>
    <property type="match status" value="1"/>
</dbReference>
<dbReference type="Pfam" id="PF01381">
    <property type="entry name" value="HTH_3"/>
    <property type="match status" value="1"/>
</dbReference>
<dbReference type="Proteomes" id="UP001597212">
    <property type="component" value="Unassembled WGS sequence"/>
</dbReference>
<dbReference type="SUPFAM" id="SSF47413">
    <property type="entry name" value="lambda repressor-like DNA-binding domains"/>
    <property type="match status" value="1"/>
</dbReference>
<dbReference type="Gene3D" id="1.10.260.40">
    <property type="entry name" value="lambda repressor-like DNA-binding domains"/>
    <property type="match status" value="1"/>
</dbReference>
<evidence type="ECO:0000313" key="2">
    <source>
        <dbReference type="EMBL" id="MFD1441428.1"/>
    </source>
</evidence>
<organism evidence="2 3">
    <name type="scientific">Lacticaseibacillus hegangensis</name>
    <dbReference type="NCBI Taxonomy" id="2486010"/>
    <lineage>
        <taxon>Bacteria</taxon>
        <taxon>Bacillati</taxon>
        <taxon>Bacillota</taxon>
        <taxon>Bacilli</taxon>
        <taxon>Lactobacillales</taxon>
        <taxon>Lactobacillaceae</taxon>
        <taxon>Lacticaseibacillus</taxon>
    </lineage>
</organism>
<feature type="domain" description="HTH cro/C1-type" evidence="1">
    <location>
        <begin position="12"/>
        <end position="59"/>
    </location>
</feature>
<accession>A0ABW4CZC0</accession>
<dbReference type="PROSITE" id="PS50943">
    <property type="entry name" value="HTH_CROC1"/>
    <property type="match status" value="1"/>
</dbReference>
<sequence>MTLFERVKETSNNRGWSLQQTAQKAGLGINSLYSWKKKRPSVERIQAVADVLNVSVDYLIGNTDNPIPAPKTGSHKPTDLADEDIILSFEGKQIPPEDLETIRRFLRGGKDEHKR</sequence>
<dbReference type="InterPro" id="IPR010982">
    <property type="entry name" value="Lambda_DNA-bd_dom_sf"/>
</dbReference>
<evidence type="ECO:0000259" key="1">
    <source>
        <dbReference type="PROSITE" id="PS50943"/>
    </source>
</evidence>
<protein>
    <submittedName>
        <fullName evidence="2">Helix-turn-helix domain-containing protein</fullName>
    </submittedName>
</protein>
<dbReference type="InterPro" id="IPR001387">
    <property type="entry name" value="Cro/C1-type_HTH"/>
</dbReference>
<proteinExistence type="predicted"/>
<dbReference type="RefSeq" id="WP_125756946.1">
    <property type="nucleotide sequence ID" value="NZ_JBHTOK010000068.1"/>
</dbReference>
<dbReference type="EMBL" id="JBHTOK010000068">
    <property type="protein sequence ID" value="MFD1441428.1"/>
    <property type="molecule type" value="Genomic_DNA"/>
</dbReference>
<keyword evidence="3" id="KW-1185">Reference proteome</keyword>
<comment type="caution">
    <text evidence="2">The sequence shown here is derived from an EMBL/GenBank/DDBJ whole genome shotgun (WGS) entry which is preliminary data.</text>
</comment>
<reference evidence="3" key="1">
    <citation type="journal article" date="2019" name="Int. J. Syst. Evol. Microbiol.">
        <title>The Global Catalogue of Microorganisms (GCM) 10K type strain sequencing project: providing services to taxonomists for standard genome sequencing and annotation.</title>
        <authorList>
            <consortium name="The Broad Institute Genomics Platform"/>
            <consortium name="The Broad Institute Genome Sequencing Center for Infectious Disease"/>
            <person name="Wu L."/>
            <person name="Ma J."/>
        </authorList>
    </citation>
    <scope>NUCLEOTIDE SEQUENCE [LARGE SCALE GENOMIC DNA]</scope>
    <source>
        <strain evidence="3">CCM 8912</strain>
    </source>
</reference>
<name>A0ABW4CZC0_9LACO</name>
<dbReference type="CDD" id="cd00093">
    <property type="entry name" value="HTH_XRE"/>
    <property type="match status" value="1"/>
</dbReference>